<dbReference type="InterPro" id="IPR036945">
    <property type="entry name" value="DAGK_sf"/>
</dbReference>
<evidence type="ECO:0000256" key="3">
    <source>
        <dbReference type="ARBA" id="ARBA00022475"/>
    </source>
</evidence>
<evidence type="ECO:0000256" key="7">
    <source>
        <dbReference type="ARBA" id="ARBA00022741"/>
    </source>
</evidence>
<keyword evidence="6 19" id="KW-0812">Transmembrane</keyword>
<keyword evidence="18" id="KW-0479">Metal-binding</keyword>
<keyword evidence="7 17" id="KW-0547">Nucleotide-binding</keyword>
<name>A0A0G0XMD3_9BACT</name>
<evidence type="ECO:0000256" key="10">
    <source>
        <dbReference type="ARBA" id="ARBA00022989"/>
    </source>
</evidence>
<evidence type="ECO:0000256" key="19">
    <source>
        <dbReference type="SAM" id="Phobius"/>
    </source>
</evidence>
<accession>A0A0G0XMD3</accession>
<keyword evidence="3" id="KW-1003">Cell membrane</keyword>
<keyword evidence="11" id="KW-0443">Lipid metabolism</keyword>
<evidence type="ECO:0000256" key="8">
    <source>
        <dbReference type="ARBA" id="ARBA00022777"/>
    </source>
</evidence>
<feature type="binding site" evidence="17">
    <location>
        <position position="13"/>
    </location>
    <ligand>
        <name>ATP</name>
        <dbReference type="ChEBI" id="CHEBI:30616"/>
    </ligand>
</feature>
<proteinExistence type="inferred from homology"/>
<dbReference type="AlphaFoldDB" id="A0A0G0XMD3"/>
<reference evidence="20 21" key="1">
    <citation type="journal article" date="2015" name="Nature">
        <title>rRNA introns, odd ribosomes, and small enigmatic genomes across a large radiation of phyla.</title>
        <authorList>
            <person name="Brown C.T."/>
            <person name="Hug L.A."/>
            <person name="Thomas B.C."/>
            <person name="Sharon I."/>
            <person name="Castelle C.J."/>
            <person name="Singh A."/>
            <person name="Wilkins M.J."/>
            <person name="Williams K.H."/>
            <person name="Banfield J.F."/>
        </authorList>
    </citation>
    <scope>NUCLEOTIDE SEQUENCE [LARGE SCALE GENOMIC DNA]</scope>
</reference>
<sequence length="119" mass="13450">MFHFRKMIRSFGYAIKGLGLIFKEEQSFRVQVAAAAVVVVVMFIFPTKNWEKVALILVMSWVLVLELINSILERIVDILKPRVHLGVEAVKDIMAAAVFIASFTALIIGLIIFIPYVRS</sequence>
<feature type="transmembrane region" description="Helical" evidence="19">
    <location>
        <begin position="53"/>
        <end position="72"/>
    </location>
</feature>
<dbReference type="GO" id="GO:0016301">
    <property type="term" value="F:kinase activity"/>
    <property type="evidence" value="ECO:0007669"/>
    <property type="project" value="UniProtKB-KW"/>
</dbReference>
<dbReference type="GO" id="GO:0005524">
    <property type="term" value="F:ATP binding"/>
    <property type="evidence" value="ECO:0007669"/>
    <property type="project" value="UniProtKB-KW"/>
</dbReference>
<dbReference type="Proteomes" id="UP000034108">
    <property type="component" value="Unassembled WGS sequence"/>
</dbReference>
<dbReference type="GO" id="GO:0008654">
    <property type="term" value="P:phospholipid biosynthetic process"/>
    <property type="evidence" value="ECO:0007669"/>
    <property type="project" value="UniProtKB-KW"/>
</dbReference>
<dbReference type="PANTHER" id="PTHR34299:SF1">
    <property type="entry name" value="DIACYLGLYCEROL KINASE"/>
    <property type="match status" value="1"/>
</dbReference>
<evidence type="ECO:0000256" key="14">
    <source>
        <dbReference type="ARBA" id="ARBA00023264"/>
    </source>
</evidence>
<feature type="binding site" evidence="17">
    <location>
        <position position="25"/>
    </location>
    <ligand>
        <name>ATP</name>
        <dbReference type="ChEBI" id="CHEBI:30616"/>
    </ligand>
</feature>
<keyword evidence="9 17" id="KW-0067">ATP-binding</keyword>
<feature type="binding site" evidence="18">
    <location>
        <position position="73"/>
    </location>
    <ligand>
        <name>a divalent metal cation</name>
        <dbReference type="ChEBI" id="CHEBI:60240"/>
    </ligand>
</feature>
<feature type="binding site" evidence="17">
    <location>
        <position position="73"/>
    </location>
    <ligand>
        <name>ATP</name>
        <dbReference type="ChEBI" id="CHEBI:30616"/>
    </ligand>
</feature>
<evidence type="ECO:0000256" key="12">
    <source>
        <dbReference type="ARBA" id="ARBA00023136"/>
    </source>
</evidence>
<gene>
    <name evidence="20" type="ORF">UU49_C0021G0018</name>
</gene>
<dbReference type="Gene3D" id="1.10.287.3610">
    <property type="match status" value="1"/>
</dbReference>
<feature type="binding site" evidence="16">
    <location>
        <position position="66"/>
    </location>
    <ligand>
        <name>substrate</name>
    </ligand>
</feature>
<organism evidence="20 21">
    <name type="scientific">Candidatus Magasanikbacteria bacterium GW2011_GWC2_41_17</name>
    <dbReference type="NCBI Taxonomy" id="1619048"/>
    <lineage>
        <taxon>Bacteria</taxon>
        <taxon>Candidatus Magasanikiibacteriota</taxon>
    </lineage>
</organism>
<keyword evidence="4" id="KW-0444">Lipid biosynthesis</keyword>
<evidence type="ECO:0000256" key="5">
    <source>
        <dbReference type="ARBA" id="ARBA00022679"/>
    </source>
</evidence>
<dbReference type="GO" id="GO:0046872">
    <property type="term" value="F:metal ion binding"/>
    <property type="evidence" value="ECO:0007669"/>
    <property type="project" value="UniProtKB-KW"/>
</dbReference>
<evidence type="ECO:0000256" key="4">
    <source>
        <dbReference type="ARBA" id="ARBA00022516"/>
    </source>
</evidence>
<evidence type="ECO:0000256" key="9">
    <source>
        <dbReference type="ARBA" id="ARBA00022840"/>
    </source>
</evidence>
<evidence type="ECO:0000256" key="13">
    <source>
        <dbReference type="ARBA" id="ARBA00023209"/>
    </source>
</evidence>
<feature type="transmembrane region" description="Helical" evidence="19">
    <location>
        <begin position="28"/>
        <end position="47"/>
    </location>
</feature>
<evidence type="ECO:0000313" key="20">
    <source>
        <dbReference type="EMBL" id="KKR97955.1"/>
    </source>
</evidence>
<comment type="similarity">
    <text evidence="2">Belongs to the bacterial diacylglycerol kinase family.</text>
</comment>
<feature type="binding site" evidence="17">
    <location>
        <begin position="91"/>
        <end position="92"/>
    </location>
    <ligand>
        <name>ATP</name>
        <dbReference type="ChEBI" id="CHEBI:30616"/>
    </ligand>
</feature>
<dbReference type="Pfam" id="PF01219">
    <property type="entry name" value="DAGK_prokar"/>
    <property type="match status" value="1"/>
</dbReference>
<dbReference type="EMBL" id="LCAV01000021">
    <property type="protein sequence ID" value="KKR97955.1"/>
    <property type="molecule type" value="Genomic_DNA"/>
</dbReference>
<evidence type="ECO:0000256" key="17">
    <source>
        <dbReference type="PIRSR" id="PIRSR600829-3"/>
    </source>
</evidence>
<keyword evidence="18" id="KW-0460">Magnesium</keyword>
<dbReference type="PANTHER" id="PTHR34299">
    <property type="entry name" value="DIACYLGLYCEROL KINASE"/>
    <property type="match status" value="1"/>
</dbReference>
<keyword evidence="8 20" id="KW-0418">Kinase</keyword>
<evidence type="ECO:0000313" key="21">
    <source>
        <dbReference type="Proteomes" id="UP000034108"/>
    </source>
</evidence>
<evidence type="ECO:0000256" key="16">
    <source>
        <dbReference type="PIRSR" id="PIRSR600829-2"/>
    </source>
</evidence>
<keyword evidence="14" id="KW-1208">Phospholipid metabolism</keyword>
<comment type="subcellular location">
    <subcellularLocation>
        <location evidence="1">Cell membrane</location>
        <topology evidence="1">Multi-pass membrane protein</topology>
    </subcellularLocation>
</comment>
<evidence type="ECO:0000256" key="18">
    <source>
        <dbReference type="PIRSR" id="PIRSR600829-4"/>
    </source>
</evidence>
<keyword evidence="12 19" id="KW-0472">Membrane</keyword>
<dbReference type="InterPro" id="IPR000829">
    <property type="entry name" value="DAGK"/>
</dbReference>
<evidence type="ECO:0000256" key="2">
    <source>
        <dbReference type="ARBA" id="ARBA00005967"/>
    </source>
</evidence>
<keyword evidence="5" id="KW-0808">Transferase</keyword>
<feature type="active site" description="Proton acceptor" evidence="15">
    <location>
        <position position="66"/>
    </location>
</feature>
<evidence type="ECO:0000256" key="1">
    <source>
        <dbReference type="ARBA" id="ARBA00004651"/>
    </source>
</evidence>
<keyword evidence="13" id="KW-0594">Phospholipid biosynthesis</keyword>
<comment type="caution">
    <text evidence="20">The sequence shown here is derived from an EMBL/GenBank/DDBJ whole genome shotgun (WGS) entry which is preliminary data.</text>
</comment>
<dbReference type="GO" id="GO:0005886">
    <property type="term" value="C:plasma membrane"/>
    <property type="evidence" value="ECO:0007669"/>
    <property type="project" value="UniProtKB-SubCell"/>
</dbReference>
<keyword evidence="10 19" id="KW-1133">Transmembrane helix</keyword>
<dbReference type="CDD" id="cd14263">
    <property type="entry name" value="DAGK_IM_like"/>
    <property type="match status" value="1"/>
</dbReference>
<evidence type="ECO:0000256" key="15">
    <source>
        <dbReference type="PIRSR" id="PIRSR600829-1"/>
    </source>
</evidence>
<feature type="binding site" evidence="18">
    <location>
        <position position="25"/>
    </location>
    <ligand>
        <name>a divalent metal cation</name>
        <dbReference type="ChEBI" id="CHEBI:60240"/>
    </ligand>
</feature>
<dbReference type="STRING" id="1619048.UU49_C0021G0018"/>
<comment type="cofactor">
    <cofactor evidence="18">
        <name>Mg(2+)</name>
        <dbReference type="ChEBI" id="CHEBI:18420"/>
    </cofactor>
    <text evidence="18">Mn(2+), Zn(2+), Cd(2+) and Co(2+) support activity to lesser extents.</text>
</comment>
<evidence type="ECO:0000256" key="11">
    <source>
        <dbReference type="ARBA" id="ARBA00023098"/>
    </source>
</evidence>
<protein>
    <submittedName>
        <fullName evidence="20">Prokaryotic diacylglycerol kinase</fullName>
    </submittedName>
</protein>
<feature type="transmembrane region" description="Helical" evidence="19">
    <location>
        <begin position="93"/>
        <end position="117"/>
    </location>
</feature>
<evidence type="ECO:0000256" key="6">
    <source>
        <dbReference type="ARBA" id="ARBA00022692"/>
    </source>
</evidence>